<accession>A0AAV9UHT7</accession>
<dbReference type="PANTHER" id="PTHR34618">
    <property type="entry name" value="SURFACE PROTEIN MAS1, PUTATIVE-RELATED"/>
    <property type="match status" value="1"/>
</dbReference>
<dbReference type="Proteomes" id="UP001375240">
    <property type="component" value="Unassembled WGS sequence"/>
</dbReference>
<comment type="caution">
    <text evidence="2">The sequence shown here is derived from an EMBL/GenBank/DDBJ whole genome shotgun (WGS) entry which is preliminary data.</text>
</comment>
<evidence type="ECO:0000256" key="1">
    <source>
        <dbReference type="SAM" id="MobiDB-lite"/>
    </source>
</evidence>
<feature type="compositionally biased region" description="Pro residues" evidence="1">
    <location>
        <begin position="99"/>
        <end position="117"/>
    </location>
</feature>
<gene>
    <name evidence="2" type="ORF">TWF696_008701</name>
</gene>
<protein>
    <submittedName>
        <fullName evidence="2">Uncharacterized protein</fullName>
    </submittedName>
</protein>
<evidence type="ECO:0000313" key="2">
    <source>
        <dbReference type="EMBL" id="KAK6341631.1"/>
    </source>
</evidence>
<dbReference type="Pfam" id="PF11327">
    <property type="entry name" value="Egh16-like"/>
    <property type="match status" value="1"/>
</dbReference>
<name>A0AAV9UHT7_9PEZI</name>
<feature type="region of interest" description="Disordered" evidence="1">
    <location>
        <begin position="93"/>
        <end position="130"/>
    </location>
</feature>
<dbReference type="PANTHER" id="PTHR34618:SF1">
    <property type="entry name" value="SECRETED PROTEIN"/>
    <property type="match status" value="1"/>
</dbReference>
<dbReference type="EMBL" id="JAVHNQ010000007">
    <property type="protein sequence ID" value="KAK6341631.1"/>
    <property type="molecule type" value="Genomic_DNA"/>
</dbReference>
<dbReference type="InterPro" id="IPR021476">
    <property type="entry name" value="Egh16-like"/>
</dbReference>
<keyword evidence="3" id="KW-1185">Reference proteome</keyword>
<sequence>MIIFQQNADGAGPYSCKINYAGTEGKWDNGPIKVITNVPGVAGVSTGKGQLPFVIKLPNDLECTGSFGGKNNICMLQCMNEAPNGRFGGCIPIEVKPNAKPPPPPKPYTPPPPPPAKPKQAEGYADGEDLTKEQLDALTGYYRKKLKLRFNRD</sequence>
<evidence type="ECO:0000313" key="3">
    <source>
        <dbReference type="Proteomes" id="UP001375240"/>
    </source>
</evidence>
<organism evidence="2 3">
    <name type="scientific">Orbilia brochopaga</name>
    <dbReference type="NCBI Taxonomy" id="3140254"/>
    <lineage>
        <taxon>Eukaryota</taxon>
        <taxon>Fungi</taxon>
        <taxon>Dikarya</taxon>
        <taxon>Ascomycota</taxon>
        <taxon>Pezizomycotina</taxon>
        <taxon>Orbiliomycetes</taxon>
        <taxon>Orbiliales</taxon>
        <taxon>Orbiliaceae</taxon>
        <taxon>Orbilia</taxon>
    </lineage>
</organism>
<dbReference type="AlphaFoldDB" id="A0AAV9UHT7"/>
<proteinExistence type="predicted"/>
<reference evidence="2 3" key="1">
    <citation type="submission" date="2019-10" db="EMBL/GenBank/DDBJ databases">
        <authorList>
            <person name="Palmer J.M."/>
        </authorList>
    </citation>
    <scope>NUCLEOTIDE SEQUENCE [LARGE SCALE GENOMIC DNA]</scope>
    <source>
        <strain evidence="2 3">TWF696</strain>
    </source>
</reference>